<dbReference type="Gene3D" id="2.60.40.420">
    <property type="entry name" value="Cupredoxins - blue copper proteins"/>
    <property type="match status" value="1"/>
</dbReference>
<evidence type="ECO:0000256" key="1">
    <source>
        <dbReference type="SAM" id="SignalP"/>
    </source>
</evidence>
<protein>
    <submittedName>
        <fullName evidence="3">Cupredoxin domain-containing protein</fullName>
    </submittedName>
</protein>
<feature type="signal peptide" evidence="1">
    <location>
        <begin position="1"/>
        <end position="25"/>
    </location>
</feature>
<accession>A0A3G8M7X5</accession>
<feature type="domain" description="EfeO-type cupredoxin-like" evidence="2">
    <location>
        <begin position="13"/>
        <end position="112"/>
    </location>
</feature>
<dbReference type="Proteomes" id="UP000273982">
    <property type="component" value="Chromosome"/>
</dbReference>
<evidence type="ECO:0000259" key="2">
    <source>
        <dbReference type="Pfam" id="PF13473"/>
    </source>
</evidence>
<dbReference type="KEGG" id="mros:EHO51_15345"/>
<proteinExistence type="predicted"/>
<evidence type="ECO:0000313" key="3">
    <source>
        <dbReference type="EMBL" id="AZG78001.1"/>
    </source>
</evidence>
<dbReference type="SUPFAM" id="SSF49503">
    <property type="entry name" value="Cupredoxins"/>
    <property type="match status" value="1"/>
</dbReference>
<feature type="chain" id="PRO_5018181849" evidence="1">
    <location>
        <begin position="26"/>
        <end position="113"/>
    </location>
</feature>
<dbReference type="EMBL" id="CP034086">
    <property type="protein sequence ID" value="AZG78001.1"/>
    <property type="molecule type" value="Genomic_DNA"/>
</dbReference>
<dbReference type="InterPro" id="IPR028096">
    <property type="entry name" value="EfeO_Cupredoxin"/>
</dbReference>
<dbReference type="AlphaFoldDB" id="A0A3G8M7X5"/>
<organism evidence="3 4">
    <name type="scientific">Methylocystis rosea</name>
    <dbReference type="NCBI Taxonomy" id="173366"/>
    <lineage>
        <taxon>Bacteria</taxon>
        <taxon>Pseudomonadati</taxon>
        <taxon>Pseudomonadota</taxon>
        <taxon>Alphaproteobacteria</taxon>
        <taxon>Hyphomicrobiales</taxon>
        <taxon>Methylocystaceae</taxon>
        <taxon>Methylocystis</taxon>
    </lineage>
</organism>
<dbReference type="Pfam" id="PF13473">
    <property type="entry name" value="Cupredoxin_1"/>
    <property type="match status" value="1"/>
</dbReference>
<dbReference type="InterPro" id="IPR008972">
    <property type="entry name" value="Cupredoxin"/>
</dbReference>
<reference evidence="3 4" key="1">
    <citation type="submission" date="2018-11" db="EMBL/GenBank/DDBJ databases">
        <title>Genome squencing of methanotrophic bacteria isolated from alkaline groundwater in Korea.</title>
        <authorList>
            <person name="Nguyen L.N."/>
        </authorList>
    </citation>
    <scope>NUCLEOTIDE SEQUENCE [LARGE SCALE GENOMIC DNA]</scope>
    <source>
        <strain evidence="3 4">GW6</strain>
    </source>
</reference>
<evidence type="ECO:0000313" key="4">
    <source>
        <dbReference type="Proteomes" id="UP000273982"/>
    </source>
</evidence>
<sequence length="113" mass="12472">MRFLKRDHFVGVLVASVMGISAAAAAENAFTLTIKDHRFEPAELRVPANQPATLTVKNLDATPEEFESKSLRIEKVIPGNSEATFTLRPLKAGRYKFEGEFHDNTAKGEVIAE</sequence>
<gene>
    <name evidence="3" type="ORF">EHO51_15345</name>
</gene>
<name>A0A3G8M7X5_9HYPH</name>
<keyword evidence="1" id="KW-0732">Signal</keyword>